<dbReference type="Proteomes" id="UP000054018">
    <property type="component" value="Unassembled WGS sequence"/>
</dbReference>
<accession>A0A0C9Z9A1</accession>
<dbReference type="EMBL" id="KN833793">
    <property type="protein sequence ID" value="KIK18997.1"/>
    <property type="molecule type" value="Genomic_DNA"/>
</dbReference>
<keyword evidence="2" id="KW-1185">Reference proteome</keyword>
<dbReference type="OrthoDB" id="2683388at2759"/>
<reference evidence="2" key="2">
    <citation type="submission" date="2015-01" db="EMBL/GenBank/DDBJ databases">
        <title>Evolutionary Origins and Diversification of the Mycorrhizal Mutualists.</title>
        <authorList>
            <consortium name="DOE Joint Genome Institute"/>
            <consortium name="Mycorrhizal Genomics Consortium"/>
            <person name="Kohler A."/>
            <person name="Kuo A."/>
            <person name="Nagy L.G."/>
            <person name="Floudas D."/>
            <person name="Copeland A."/>
            <person name="Barry K.W."/>
            <person name="Cichocki N."/>
            <person name="Veneault-Fourrey C."/>
            <person name="LaButti K."/>
            <person name="Lindquist E.A."/>
            <person name="Lipzen A."/>
            <person name="Lundell T."/>
            <person name="Morin E."/>
            <person name="Murat C."/>
            <person name="Riley R."/>
            <person name="Ohm R."/>
            <person name="Sun H."/>
            <person name="Tunlid A."/>
            <person name="Henrissat B."/>
            <person name="Grigoriev I.V."/>
            <person name="Hibbett D.S."/>
            <person name="Martin F."/>
        </authorList>
    </citation>
    <scope>NUCLEOTIDE SEQUENCE [LARGE SCALE GENOMIC DNA]</scope>
    <source>
        <strain evidence="2">441</strain>
    </source>
</reference>
<feature type="non-terminal residue" evidence="1">
    <location>
        <position position="1"/>
    </location>
</feature>
<dbReference type="HOGENOM" id="CLU_2948224_0_0_1"/>
<protein>
    <submittedName>
        <fullName evidence="1">Uncharacterized protein</fullName>
    </submittedName>
</protein>
<reference evidence="1 2" key="1">
    <citation type="submission" date="2014-04" db="EMBL/GenBank/DDBJ databases">
        <authorList>
            <consortium name="DOE Joint Genome Institute"/>
            <person name="Kuo A."/>
            <person name="Kohler A."/>
            <person name="Costa M.D."/>
            <person name="Nagy L.G."/>
            <person name="Floudas D."/>
            <person name="Copeland A."/>
            <person name="Barry K.W."/>
            <person name="Cichocki N."/>
            <person name="Veneault-Fourrey C."/>
            <person name="LaButti K."/>
            <person name="Lindquist E.A."/>
            <person name="Lipzen A."/>
            <person name="Lundell T."/>
            <person name="Morin E."/>
            <person name="Murat C."/>
            <person name="Sun H."/>
            <person name="Tunlid A."/>
            <person name="Henrissat B."/>
            <person name="Grigoriev I.V."/>
            <person name="Hibbett D.S."/>
            <person name="Martin F."/>
            <person name="Nordberg H.P."/>
            <person name="Cantor M.N."/>
            <person name="Hua S.X."/>
        </authorList>
    </citation>
    <scope>NUCLEOTIDE SEQUENCE [LARGE SCALE GENOMIC DNA]</scope>
    <source>
        <strain evidence="1 2">441</strain>
    </source>
</reference>
<organism evidence="1 2">
    <name type="scientific">Pisolithus microcarpus 441</name>
    <dbReference type="NCBI Taxonomy" id="765257"/>
    <lineage>
        <taxon>Eukaryota</taxon>
        <taxon>Fungi</taxon>
        <taxon>Dikarya</taxon>
        <taxon>Basidiomycota</taxon>
        <taxon>Agaricomycotina</taxon>
        <taxon>Agaricomycetes</taxon>
        <taxon>Agaricomycetidae</taxon>
        <taxon>Boletales</taxon>
        <taxon>Sclerodermatineae</taxon>
        <taxon>Pisolithaceae</taxon>
        <taxon>Pisolithus</taxon>
    </lineage>
</organism>
<evidence type="ECO:0000313" key="2">
    <source>
        <dbReference type="Proteomes" id="UP000054018"/>
    </source>
</evidence>
<name>A0A0C9Z9A1_9AGAM</name>
<dbReference type="AlphaFoldDB" id="A0A0C9Z9A1"/>
<gene>
    <name evidence="1" type="ORF">PISMIDRAFT_683517</name>
</gene>
<evidence type="ECO:0000313" key="1">
    <source>
        <dbReference type="EMBL" id="KIK18997.1"/>
    </source>
</evidence>
<proteinExistence type="predicted"/>
<sequence>MQQEGAKCTPLLTCTANALKEEGLQQLLISTQQSNLELCMEFAIMKPLKRCMKKQDYKIQ</sequence>